<evidence type="ECO:0000256" key="2">
    <source>
        <dbReference type="ARBA" id="ARBA00001933"/>
    </source>
</evidence>
<dbReference type="SUPFAM" id="SSF53686">
    <property type="entry name" value="Tryptophan synthase beta subunit-like PLP-dependent enzymes"/>
    <property type="match status" value="1"/>
</dbReference>
<sequence length="318" mass="34383">MENWQNIGRHSIKEARSRIDQLIHWTPVLRCSAINKLAGCRVFFKCENFQKVGAFKARGAANAVLKLNKAARENGVATHSSGNHAAALARAAAEAGIPAFIVMPETAPQIKKEAVREYGGQIFECAPNLSAREEGLREVVNRYGATFVPPYDHCDVIEGQATCAYEIFEEGLQPDILLAPVGGGGLLSGTALSSQFFSPETAVIGAEPTGADDARRSFMAGKRIPQENPDTIADGLLTSLGELNFDIISRYVSDILTADDGQIIAAMRLIYERMKIVIEPSCAVPLAVLLINKTLFKDKEVGIILSGGNVDLSRLPFR</sequence>
<evidence type="ECO:0000256" key="6">
    <source>
        <dbReference type="ARBA" id="ARBA00022842"/>
    </source>
</evidence>
<evidence type="ECO:0000259" key="9">
    <source>
        <dbReference type="Pfam" id="PF00291"/>
    </source>
</evidence>
<dbReference type="PANTHER" id="PTHR43050">
    <property type="entry name" value="SERINE / THREONINE RACEMASE FAMILY MEMBER"/>
    <property type="match status" value="1"/>
</dbReference>
<keyword evidence="6" id="KW-0460">Magnesium</keyword>
<dbReference type="GO" id="GO:0000287">
    <property type="term" value="F:magnesium ion binding"/>
    <property type="evidence" value="ECO:0007669"/>
    <property type="project" value="TreeGrafter"/>
</dbReference>
<dbReference type="PROSITE" id="PS00165">
    <property type="entry name" value="DEHYDRATASE_SER_THR"/>
    <property type="match status" value="1"/>
</dbReference>
<dbReference type="GO" id="GO:0070179">
    <property type="term" value="P:D-serine biosynthetic process"/>
    <property type="evidence" value="ECO:0007669"/>
    <property type="project" value="TreeGrafter"/>
</dbReference>
<comment type="cofactor">
    <cofactor evidence="1">
        <name>Ca(2+)</name>
        <dbReference type="ChEBI" id="CHEBI:29108"/>
    </cofactor>
</comment>
<dbReference type="InterPro" id="IPR000634">
    <property type="entry name" value="Ser/Thr_deHydtase_PyrdxlP-BS"/>
</dbReference>
<evidence type="ECO:0000256" key="3">
    <source>
        <dbReference type="ARBA" id="ARBA00001936"/>
    </source>
</evidence>
<dbReference type="CDD" id="cd01562">
    <property type="entry name" value="Thr-dehyd"/>
    <property type="match status" value="1"/>
</dbReference>
<dbReference type="Gene3D" id="3.40.50.1100">
    <property type="match status" value="2"/>
</dbReference>
<proteinExistence type="inferred from homology"/>
<keyword evidence="7" id="KW-0663">Pyridoxal phosphate</keyword>
<evidence type="ECO:0000313" key="11">
    <source>
        <dbReference type="Proteomes" id="UP000184513"/>
    </source>
</evidence>
<dbReference type="GO" id="GO:0003941">
    <property type="term" value="F:L-serine ammonia-lyase activity"/>
    <property type="evidence" value="ECO:0007669"/>
    <property type="project" value="TreeGrafter"/>
</dbReference>
<evidence type="ECO:0000313" key="10">
    <source>
        <dbReference type="EMBL" id="SHM60062.1"/>
    </source>
</evidence>
<evidence type="ECO:0000256" key="7">
    <source>
        <dbReference type="ARBA" id="ARBA00022898"/>
    </source>
</evidence>
<comment type="cofactor">
    <cofactor evidence="2">
        <name>pyridoxal 5'-phosphate</name>
        <dbReference type="ChEBI" id="CHEBI:597326"/>
    </cofactor>
</comment>
<dbReference type="PANTHER" id="PTHR43050:SF1">
    <property type="entry name" value="SERINE RACEMASE"/>
    <property type="match status" value="1"/>
</dbReference>
<organism evidence="10 11">
    <name type="scientific">Cyclobacterium lianum</name>
    <dbReference type="NCBI Taxonomy" id="388280"/>
    <lineage>
        <taxon>Bacteria</taxon>
        <taxon>Pseudomonadati</taxon>
        <taxon>Bacteroidota</taxon>
        <taxon>Cytophagia</taxon>
        <taxon>Cytophagales</taxon>
        <taxon>Cyclobacteriaceae</taxon>
        <taxon>Cyclobacterium</taxon>
    </lineage>
</organism>
<feature type="domain" description="Tryptophan synthase beta chain-like PALP" evidence="9">
    <location>
        <begin position="20"/>
        <end position="307"/>
    </location>
</feature>
<dbReference type="AlphaFoldDB" id="A0A1M7K407"/>
<evidence type="ECO:0000256" key="4">
    <source>
        <dbReference type="ARBA" id="ARBA00001946"/>
    </source>
</evidence>
<dbReference type="GO" id="GO:0018114">
    <property type="term" value="F:threonine racemase activity"/>
    <property type="evidence" value="ECO:0007669"/>
    <property type="project" value="TreeGrafter"/>
</dbReference>
<dbReference type="EMBL" id="FRCY01000002">
    <property type="protein sequence ID" value="SHM60062.1"/>
    <property type="molecule type" value="Genomic_DNA"/>
</dbReference>
<dbReference type="GO" id="GO:0030170">
    <property type="term" value="F:pyridoxal phosphate binding"/>
    <property type="evidence" value="ECO:0007669"/>
    <property type="project" value="InterPro"/>
</dbReference>
<dbReference type="FunFam" id="3.40.50.1100:FF:000005">
    <property type="entry name" value="Threonine dehydratase catabolic"/>
    <property type="match status" value="1"/>
</dbReference>
<dbReference type="Proteomes" id="UP000184513">
    <property type="component" value="Unassembled WGS sequence"/>
</dbReference>
<evidence type="ECO:0000256" key="8">
    <source>
        <dbReference type="ARBA" id="ARBA00023239"/>
    </source>
</evidence>
<reference evidence="10 11" key="1">
    <citation type="submission" date="2016-11" db="EMBL/GenBank/DDBJ databases">
        <authorList>
            <person name="Jaros S."/>
            <person name="Januszkiewicz K."/>
            <person name="Wedrychowicz H."/>
        </authorList>
    </citation>
    <scope>NUCLEOTIDE SEQUENCE [LARGE SCALE GENOMIC DNA]</scope>
    <source>
        <strain evidence="10 11">CGMCC 1.6102</strain>
    </source>
</reference>
<name>A0A1M7K407_9BACT</name>
<dbReference type="GO" id="GO:0005524">
    <property type="term" value="F:ATP binding"/>
    <property type="evidence" value="ECO:0007669"/>
    <property type="project" value="TreeGrafter"/>
</dbReference>
<comment type="cofactor">
    <cofactor evidence="4">
        <name>Mg(2+)</name>
        <dbReference type="ChEBI" id="CHEBI:18420"/>
    </cofactor>
</comment>
<gene>
    <name evidence="10" type="ORF">SAMN04488057_102286</name>
</gene>
<evidence type="ECO:0000256" key="1">
    <source>
        <dbReference type="ARBA" id="ARBA00001913"/>
    </source>
</evidence>
<dbReference type="RefSeq" id="WP_073092470.1">
    <property type="nucleotide sequence ID" value="NZ_FRCY01000002.1"/>
</dbReference>
<keyword evidence="11" id="KW-1185">Reference proteome</keyword>
<dbReference type="GO" id="GO:0030378">
    <property type="term" value="F:serine racemase activity"/>
    <property type="evidence" value="ECO:0007669"/>
    <property type="project" value="TreeGrafter"/>
</dbReference>
<dbReference type="STRING" id="388280.SAMN04488057_102286"/>
<dbReference type="InterPro" id="IPR001926">
    <property type="entry name" value="TrpB-like_PALP"/>
</dbReference>
<comment type="cofactor">
    <cofactor evidence="3">
        <name>Mn(2+)</name>
        <dbReference type="ChEBI" id="CHEBI:29035"/>
    </cofactor>
</comment>
<accession>A0A1M7K407</accession>
<comment type="similarity">
    <text evidence="5">Belongs to the serine/threonine dehydratase family.</text>
</comment>
<evidence type="ECO:0000256" key="5">
    <source>
        <dbReference type="ARBA" id="ARBA00010869"/>
    </source>
</evidence>
<keyword evidence="8" id="KW-0456">Lyase</keyword>
<dbReference type="InterPro" id="IPR036052">
    <property type="entry name" value="TrpB-like_PALP_sf"/>
</dbReference>
<dbReference type="GO" id="GO:0008721">
    <property type="term" value="F:D-serine ammonia-lyase activity"/>
    <property type="evidence" value="ECO:0007669"/>
    <property type="project" value="TreeGrafter"/>
</dbReference>
<protein>
    <submittedName>
        <fullName evidence="10">Threonine dehydratase</fullName>
    </submittedName>
</protein>
<dbReference type="Pfam" id="PF00291">
    <property type="entry name" value="PALP"/>
    <property type="match status" value="1"/>
</dbReference>